<name>I4C064_DESTA</name>
<dbReference type="RefSeq" id="WP_014808114.1">
    <property type="nucleotide sequence ID" value="NC_018025.1"/>
</dbReference>
<proteinExistence type="inferred from homology"/>
<feature type="transmembrane region" description="Helical" evidence="5">
    <location>
        <begin position="80"/>
        <end position="99"/>
    </location>
</feature>
<evidence type="ECO:0000313" key="7">
    <source>
        <dbReference type="EMBL" id="AFM22955.1"/>
    </source>
</evidence>
<organism evidence="7 8">
    <name type="scientific">Desulfomonile tiedjei (strain ATCC 49306 / DSM 6799 / DCB-1)</name>
    <dbReference type="NCBI Taxonomy" id="706587"/>
    <lineage>
        <taxon>Bacteria</taxon>
        <taxon>Pseudomonadati</taxon>
        <taxon>Thermodesulfobacteriota</taxon>
        <taxon>Desulfomonilia</taxon>
        <taxon>Desulfomonilales</taxon>
        <taxon>Desulfomonilaceae</taxon>
        <taxon>Desulfomonile</taxon>
    </lineage>
</organism>
<feature type="transmembrane region" description="Helical" evidence="5">
    <location>
        <begin position="16"/>
        <end position="35"/>
    </location>
</feature>
<dbReference type="eggNOG" id="COG4262">
    <property type="taxonomic scope" value="Bacteria"/>
</dbReference>
<keyword evidence="2 4" id="KW-0808">Transferase</keyword>
<dbReference type="PANTHER" id="PTHR43317:SF1">
    <property type="entry name" value="THERMOSPERMINE SYNTHASE ACAULIS5"/>
    <property type="match status" value="1"/>
</dbReference>
<keyword evidence="3 4" id="KW-0620">Polyamine biosynthesis</keyword>
<evidence type="ECO:0000256" key="4">
    <source>
        <dbReference type="PROSITE-ProRule" id="PRU00354"/>
    </source>
</evidence>
<dbReference type="EMBL" id="CP003360">
    <property type="protein sequence ID" value="AFM22955.1"/>
    <property type="molecule type" value="Genomic_DNA"/>
</dbReference>
<evidence type="ECO:0000256" key="3">
    <source>
        <dbReference type="ARBA" id="ARBA00023115"/>
    </source>
</evidence>
<keyword evidence="5" id="KW-1133">Transmembrane helix</keyword>
<evidence type="ECO:0000256" key="1">
    <source>
        <dbReference type="ARBA" id="ARBA00007867"/>
    </source>
</evidence>
<reference evidence="8" key="1">
    <citation type="submission" date="2012-06" db="EMBL/GenBank/DDBJ databases">
        <title>Complete sequence of chromosome of Desulfomonile tiedjei DSM 6799.</title>
        <authorList>
            <person name="Lucas S."/>
            <person name="Copeland A."/>
            <person name="Lapidus A."/>
            <person name="Glavina del Rio T."/>
            <person name="Dalin E."/>
            <person name="Tice H."/>
            <person name="Bruce D."/>
            <person name="Goodwin L."/>
            <person name="Pitluck S."/>
            <person name="Peters L."/>
            <person name="Ovchinnikova G."/>
            <person name="Zeytun A."/>
            <person name="Lu M."/>
            <person name="Kyrpides N."/>
            <person name="Mavromatis K."/>
            <person name="Ivanova N."/>
            <person name="Brettin T."/>
            <person name="Detter J.C."/>
            <person name="Han C."/>
            <person name="Larimer F."/>
            <person name="Land M."/>
            <person name="Hauser L."/>
            <person name="Markowitz V."/>
            <person name="Cheng J.-F."/>
            <person name="Hugenholtz P."/>
            <person name="Woyke T."/>
            <person name="Wu D."/>
            <person name="Spring S."/>
            <person name="Schroeder M."/>
            <person name="Brambilla E."/>
            <person name="Klenk H.-P."/>
            <person name="Eisen J.A."/>
        </authorList>
    </citation>
    <scope>NUCLEOTIDE SEQUENCE [LARGE SCALE GENOMIC DNA]</scope>
    <source>
        <strain evidence="8">ATCC 49306 / DSM 6799 / DCB-1</strain>
    </source>
</reference>
<dbReference type="HOGENOM" id="CLU_008530_1_0_7"/>
<dbReference type="SUPFAM" id="SSF53335">
    <property type="entry name" value="S-adenosyl-L-methionine-dependent methyltransferases"/>
    <property type="match status" value="1"/>
</dbReference>
<feature type="transmembrane region" description="Helical" evidence="5">
    <location>
        <begin position="164"/>
        <end position="184"/>
    </location>
</feature>
<dbReference type="InterPro" id="IPR030374">
    <property type="entry name" value="PABS"/>
</dbReference>
<dbReference type="PROSITE" id="PS51006">
    <property type="entry name" value="PABS_2"/>
    <property type="match status" value="1"/>
</dbReference>
<keyword evidence="8" id="KW-1185">Reference proteome</keyword>
<dbReference type="GO" id="GO:0006596">
    <property type="term" value="P:polyamine biosynthetic process"/>
    <property type="evidence" value="ECO:0007669"/>
    <property type="project" value="UniProtKB-UniRule"/>
</dbReference>
<feature type="transmembrane region" description="Helical" evidence="5">
    <location>
        <begin position="191"/>
        <end position="208"/>
    </location>
</feature>
<feature type="transmembrane region" description="Helical" evidence="5">
    <location>
        <begin position="47"/>
        <end position="68"/>
    </location>
</feature>
<protein>
    <recommendedName>
        <fullName evidence="6">PABS domain-containing protein</fullName>
    </recommendedName>
</protein>
<evidence type="ECO:0000256" key="2">
    <source>
        <dbReference type="ARBA" id="ARBA00022679"/>
    </source>
</evidence>
<dbReference type="Proteomes" id="UP000006055">
    <property type="component" value="Chromosome"/>
</dbReference>
<dbReference type="OrthoDB" id="9761985at2"/>
<dbReference type="KEGG" id="dti:Desti_0209"/>
<dbReference type="STRING" id="706587.Desti_0209"/>
<accession>I4C064</accession>
<feature type="active site" description="Proton acceptor" evidence="4">
    <location>
        <position position="388"/>
    </location>
</feature>
<dbReference type="AlphaFoldDB" id="I4C064"/>
<evidence type="ECO:0000259" key="6">
    <source>
        <dbReference type="PROSITE" id="PS51006"/>
    </source>
</evidence>
<comment type="similarity">
    <text evidence="1">Belongs to the spermidine/spermine synthase family.</text>
</comment>
<keyword evidence="5" id="KW-0472">Membrane</keyword>
<feature type="transmembrane region" description="Helical" evidence="5">
    <location>
        <begin position="120"/>
        <end position="152"/>
    </location>
</feature>
<feature type="domain" description="PABS" evidence="6">
    <location>
        <begin position="221"/>
        <end position="466"/>
    </location>
</feature>
<feature type="transmembrane region" description="Helical" evidence="5">
    <location>
        <begin position="214"/>
        <end position="234"/>
    </location>
</feature>
<evidence type="ECO:0000256" key="5">
    <source>
        <dbReference type="SAM" id="Phobius"/>
    </source>
</evidence>
<gene>
    <name evidence="7" type="ordered locus">Desti_0209</name>
</gene>
<dbReference type="PANTHER" id="PTHR43317">
    <property type="entry name" value="THERMOSPERMINE SYNTHASE ACAULIS5"/>
    <property type="match status" value="1"/>
</dbReference>
<dbReference type="NCBIfam" id="NF037959">
    <property type="entry name" value="MFS_SpdSyn"/>
    <property type="match status" value="1"/>
</dbReference>
<sequence length="552" mass="60352">MISPENNKPHPPGTRYLILLTFVSGMTIMGLEMCSGRLMAPFFGTSVMIWTVIIGSTMIALTAGYYLGGLLAEKKPKVEFLAAILFFAASFVIFLPYVAQPVMEIALGRFSVAADSSSNALVTALSICALLISAPAVILGMTSPFIIHVAALDSSGVGRTAGKVFAFSTLGSILGTLMPALILLPWIGMRLSFLFFGGLLLCTVLWPLRRSGFFYFAAGTGIVIVALLLGLNGLKAPLKPPLVHQRETLYQHVSIFQIPISSQKEDARATVLLTDAGIGMQSMWIEGSPITDSWQDMFALVPRVYYAANRKFPDKMLLIGLGGACAPYLISQQYPDTVIDGVEIDRGLLEAAAPYFPFSYSPRLVSHVSDGRLFMRASRGQYDIVLVDAFRPPHIPFHLASLEFFAEVKQRMTGNGLLAMNIGTTGDKLVFRDIANTVAAVFPHVYYAEYRPTEGGSVFTTRLLIASENDAKVNRPEVESEILDFPDQTWNKLFQVMRDSQRSAEGSETSFFKKIPYDSAGTVFTDDLSALEIVSEKEFMPLTLGYKSGVKK</sequence>
<dbReference type="GO" id="GO:0016740">
    <property type="term" value="F:transferase activity"/>
    <property type="evidence" value="ECO:0007669"/>
    <property type="project" value="UniProtKB-UniRule"/>
</dbReference>
<keyword evidence="5" id="KW-0812">Transmembrane</keyword>
<evidence type="ECO:0000313" key="8">
    <source>
        <dbReference type="Proteomes" id="UP000006055"/>
    </source>
</evidence>
<dbReference type="Gene3D" id="3.40.50.150">
    <property type="entry name" value="Vaccinia Virus protein VP39"/>
    <property type="match status" value="1"/>
</dbReference>
<dbReference type="InterPro" id="IPR029063">
    <property type="entry name" value="SAM-dependent_MTases_sf"/>
</dbReference>